<name>A0ABV7T294_9GAMM</name>
<protein>
    <submittedName>
        <fullName evidence="1">Uncharacterized protein</fullName>
    </submittedName>
</protein>
<sequence>MGAGESEQHVEQRQFHALRAHVDEMVACGASIDGRDPLRLTYAGVPHWVEQGMLISDLGATLEMEGFAHDAWH</sequence>
<comment type="caution">
    <text evidence="1">The sequence shown here is derived from an EMBL/GenBank/DDBJ whole genome shotgun (WGS) entry which is preliminary data.</text>
</comment>
<proteinExistence type="predicted"/>
<accession>A0ABV7T294</accession>
<organism evidence="1 2">
    <name type="scientific">Stutzerimonas tarimensis</name>
    <dbReference type="NCBI Taxonomy" id="1507735"/>
    <lineage>
        <taxon>Bacteria</taxon>
        <taxon>Pseudomonadati</taxon>
        <taxon>Pseudomonadota</taxon>
        <taxon>Gammaproteobacteria</taxon>
        <taxon>Pseudomonadales</taxon>
        <taxon>Pseudomonadaceae</taxon>
        <taxon>Stutzerimonas</taxon>
    </lineage>
</organism>
<reference evidence="2" key="1">
    <citation type="journal article" date="2019" name="Int. J. Syst. Evol. Microbiol.">
        <title>The Global Catalogue of Microorganisms (GCM) 10K type strain sequencing project: providing services to taxonomists for standard genome sequencing and annotation.</title>
        <authorList>
            <consortium name="The Broad Institute Genomics Platform"/>
            <consortium name="The Broad Institute Genome Sequencing Center for Infectious Disease"/>
            <person name="Wu L."/>
            <person name="Ma J."/>
        </authorList>
    </citation>
    <scope>NUCLEOTIDE SEQUENCE [LARGE SCALE GENOMIC DNA]</scope>
    <source>
        <strain evidence="2">KCTC 42447</strain>
    </source>
</reference>
<dbReference type="EMBL" id="JBHRXZ010000016">
    <property type="protein sequence ID" value="MFC3607300.1"/>
    <property type="molecule type" value="Genomic_DNA"/>
</dbReference>
<evidence type="ECO:0000313" key="1">
    <source>
        <dbReference type="EMBL" id="MFC3607300.1"/>
    </source>
</evidence>
<evidence type="ECO:0000313" key="2">
    <source>
        <dbReference type="Proteomes" id="UP001595630"/>
    </source>
</evidence>
<keyword evidence="2" id="KW-1185">Reference proteome</keyword>
<dbReference type="RefSeq" id="WP_386362210.1">
    <property type="nucleotide sequence ID" value="NZ_JBHRXZ010000016.1"/>
</dbReference>
<gene>
    <name evidence="1" type="ORF">ACFOMF_05855</name>
</gene>
<dbReference type="Proteomes" id="UP001595630">
    <property type="component" value="Unassembled WGS sequence"/>
</dbReference>